<feature type="transmembrane region" description="Helical" evidence="2">
    <location>
        <begin position="258"/>
        <end position="285"/>
    </location>
</feature>
<keyword evidence="5" id="KW-1185">Reference proteome</keyword>
<dbReference type="GO" id="GO:0016747">
    <property type="term" value="F:acyltransferase activity, transferring groups other than amino-acyl groups"/>
    <property type="evidence" value="ECO:0007669"/>
    <property type="project" value="InterPro"/>
</dbReference>
<dbReference type="GeneID" id="19164302"/>
<dbReference type="InterPro" id="IPR002656">
    <property type="entry name" value="Acyl_transf_3_dom"/>
</dbReference>
<evidence type="ECO:0000259" key="3">
    <source>
        <dbReference type="Pfam" id="PF01757"/>
    </source>
</evidence>
<dbReference type="Pfam" id="PF01757">
    <property type="entry name" value="Acyl_transf_3"/>
    <property type="match status" value="1"/>
</dbReference>
<evidence type="ECO:0000313" key="5">
    <source>
        <dbReference type="Proteomes" id="UP000019478"/>
    </source>
</evidence>
<feature type="compositionally biased region" description="Acidic residues" evidence="1">
    <location>
        <begin position="330"/>
        <end position="341"/>
    </location>
</feature>
<evidence type="ECO:0000313" key="4">
    <source>
        <dbReference type="EMBL" id="EXJ91612.1"/>
    </source>
</evidence>
<feature type="transmembrane region" description="Helical" evidence="2">
    <location>
        <begin position="419"/>
        <end position="440"/>
    </location>
</feature>
<dbReference type="OrthoDB" id="5819582at2759"/>
<comment type="caution">
    <text evidence="4">The sequence shown here is derived from an EMBL/GenBank/DDBJ whole genome shotgun (WGS) entry which is preliminary data.</text>
</comment>
<dbReference type="EMBL" id="AMGY01000001">
    <property type="protein sequence ID" value="EXJ91612.1"/>
    <property type="molecule type" value="Genomic_DNA"/>
</dbReference>
<dbReference type="eggNOG" id="ENOG502SMT3">
    <property type="taxonomic scope" value="Eukaryota"/>
</dbReference>
<keyword evidence="2" id="KW-0812">Transmembrane</keyword>
<feature type="domain" description="Acyltransferase 3" evidence="3">
    <location>
        <begin position="74"/>
        <end position="488"/>
    </location>
</feature>
<dbReference type="AlphaFoldDB" id="W9YFE8"/>
<accession>W9YFE8</accession>
<keyword evidence="2" id="KW-1133">Transmembrane helix</keyword>
<sequence length="531" mass="60626">MEQAIRLLDDQSTRSETIGRGGGDDEEALTIQALQTRRSRWRTTGSKTLSVLRHLLPSYLHAQQRAVGELHPTAYLDALRGYASVMVFIYHTFGLPNIWWLRLPIIRVVFDSGAGMVAIFFVISGYVLSYRMLKMIRTRQAARLHDSLASSIFRRFIRLYGSTGVATFIAAIMVTLRWYIPYGMTPRDTFFAQMWDWFLDFAASSNPFANIDGWIHEGVFHTHYLDQMWTIPIEYRGSIVLFVFSTASSKLSTTARWVFLWIVVLLSYYWRAVYVAEFLLGMFVADLSLSRHPERLGPPPSLLPRLVPLPVPGFVPVPSTESEAAAATEGDIETEPETESQIDEKSQTLLAVRWRRSPAATAAAAIASRVGWVMLLLLSLVLLGQPDRQHTPDLGATNGDFPWPYLIRLIPSYYGDAAYTFWLGIGAFLLVLSLDSCRMLQLPFEWRFSQYLGDLSFGIYAMHWPIYYGFYRTVVEPWRVVHLGNSHLARIPGALLDAILVLWAADYFTRLDRLVVRSARWLQNKTFLKWE</sequence>
<dbReference type="InterPro" id="IPR050879">
    <property type="entry name" value="Acyltransferase_3"/>
</dbReference>
<gene>
    <name evidence="4" type="ORF">A1O3_00160</name>
</gene>
<dbReference type="Proteomes" id="UP000019478">
    <property type="component" value="Unassembled WGS sequence"/>
</dbReference>
<evidence type="ECO:0000256" key="2">
    <source>
        <dbReference type="SAM" id="Phobius"/>
    </source>
</evidence>
<feature type="transmembrane region" description="Helical" evidence="2">
    <location>
        <begin position="81"/>
        <end position="101"/>
    </location>
</feature>
<dbReference type="RefSeq" id="XP_007728502.1">
    <property type="nucleotide sequence ID" value="XM_007730312.1"/>
</dbReference>
<dbReference type="STRING" id="1182542.W9YFE8"/>
<keyword evidence="2" id="KW-0472">Membrane</keyword>
<dbReference type="PANTHER" id="PTHR23028">
    <property type="entry name" value="ACETYLTRANSFERASE"/>
    <property type="match status" value="1"/>
</dbReference>
<feature type="transmembrane region" description="Helical" evidence="2">
    <location>
        <begin position="113"/>
        <end position="133"/>
    </location>
</feature>
<organism evidence="4 5">
    <name type="scientific">Capronia epimyces CBS 606.96</name>
    <dbReference type="NCBI Taxonomy" id="1182542"/>
    <lineage>
        <taxon>Eukaryota</taxon>
        <taxon>Fungi</taxon>
        <taxon>Dikarya</taxon>
        <taxon>Ascomycota</taxon>
        <taxon>Pezizomycotina</taxon>
        <taxon>Eurotiomycetes</taxon>
        <taxon>Chaetothyriomycetidae</taxon>
        <taxon>Chaetothyriales</taxon>
        <taxon>Herpotrichiellaceae</taxon>
        <taxon>Capronia</taxon>
    </lineage>
</organism>
<evidence type="ECO:0000256" key="1">
    <source>
        <dbReference type="SAM" id="MobiDB-lite"/>
    </source>
</evidence>
<feature type="transmembrane region" description="Helical" evidence="2">
    <location>
        <begin position="159"/>
        <end position="180"/>
    </location>
</feature>
<feature type="region of interest" description="Disordered" evidence="1">
    <location>
        <begin position="325"/>
        <end position="344"/>
    </location>
</feature>
<name>W9YFE8_9EURO</name>
<dbReference type="HOGENOM" id="CLU_005679_13_6_1"/>
<proteinExistence type="predicted"/>
<reference evidence="4 5" key="1">
    <citation type="submission" date="2013-03" db="EMBL/GenBank/DDBJ databases">
        <title>The Genome Sequence of Capronia epimyces CBS 606.96.</title>
        <authorList>
            <consortium name="The Broad Institute Genomics Platform"/>
            <person name="Cuomo C."/>
            <person name="de Hoog S."/>
            <person name="Gorbushina A."/>
            <person name="Walker B."/>
            <person name="Young S.K."/>
            <person name="Zeng Q."/>
            <person name="Gargeya S."/>
            <person name="Fitzgerald M."/>
            <person name="Haas B."/>
            <person name="Abouelleil A."/>
            <person name="Allen A.W."/>
            <person name="Alvarado L."/>
            <person name="Arachchi H.M."/>
            <person name="Berlin A.M."/>
            <person name="Chapman S.B."/>
            <person name="Gainer-Dewar J."/>
            <person name="Goldberg J."/>
            <person name="Griggs A."/>
            <person name="Gujja S."/>
            <person name="Hansen M."/>
            <person name="Howarth C."/>
            <person name="Imamovic A."/>
            <person name="Ireland A."/>
            <person name="Larimer J."/>
            <person name="McCowan C."/>
            <person name="Murphy C."/>
            <person name="Pearson M."/>
            <person name="Poon T.W."/>
            <person name="Priest M."/>
            <person name="Roberts A."/>
            <person name="Saif S."/>
            <person name="Shea T."/>
            <person name="Sisk P."/>
            <person name="Sykes S."/>
            <person name="Wortman J."/>
            <person name="Nusbaum C."/>
            <person name="Birren B."/>
        </authorList>
    </citation>
    <scope>NUCLEOTIDE SEQUENCE [LARGE SCALE GENOMIC DNA]</scope>
    <source>
        <strain evidence="4 5">CBS 606.96</strain>
    </source>
</reference>
<dbReference type="PANTHER" id="PTHR23028:SF134">
    <property type="entry name" value="PUTATIVE (AFU_ORTHOLOGUE AFUA_4G08520)-RELATED"/>
    <property type="match status" value="1"/>
</dbReference>
<feature type="transmembrane region" description="Helical" evidence="2">
    <location>
        <begin position="359"/>
        <end position="383"/>
    </location>
</feature>
<protein>
    <recommendedName>
        <fullName evidence="3">Acyltransferase 3 domain-containing protein</fullName>
    </recommendedName>
</protein>